<comment type="caution">
    <text evidence="2">The sequence shown here is derived from an EMBL/GenBank/DDBJ whole genome shotgun (WGS) entry which is preliminary data.</text>
</comment>
<feature type="transmembrane region" description="Helical" evidence="1">
    <location>
        <begin position="12"/>
        <end position="34"/>
    </location>
</feature>
<evidence type="ECO:0000256" key="1">
    <source>
        <dbReference type="SAM" id="Phobius"/>
    </source>
</evidence>
<evidence type="ECO:0000313" key="3">
    <source>
        <dbReference type="Proteomes" id="UP000308508"/>
    </source>
</evidence>
<feature type="transmembrane region" description="Helical" evidence="1">
    <location>
        <begin position="122"/>
        <end position="139"/>
    </location>
</feature>
<keyword evidence="1" id="KW-0472">Membrane</keyword>
<dbReference type="Proteomes" id="UP000308508">
    <property type="component" value="Unassembled WGS sequence"/>
</dbReference>
<name>A0A5R9PBX2_9GAMM</name>
<sequence length="147" mass="15545">MPDHAISARRWYALPLLALGAGGFAAAWTLLALLLERQCAWLSLLAAADMVLLLKLSGLAGGKRRAGWAVATTACVIGTANFLITAGEVGKSFGLRPWESALQLGPGYAWLLTRLANSDFDLLLYAASLLLAAWLGLSARRPAPSAR</sequence>
<keyword evidence="1" id="KW-1133">Transmembrane helix</keyword>
<keyword evidence="1" id="KW-0812">Transmembrane</keyword>
<dbReference type="AlphaFoldDB" id="A0A5R9PBX2"/>
<accession>A0A5R9PBX2</accession>
<organism evidence="2 3">
    <name type="scientific">Thermomonas fusca</name>
    <dbReference type="NCBI Taxonomy" id="215690"/>
    <lineage>
        <taxon>Bacteria</taxon>
        <taxon>Pseudomonadati</taxon>
        <taxon>Pseudomonadota</taxon>
        <taxon>Gammaproteobacteria</taxon>
        <taxon>Lysobacterales</taxon>
        <taxon>Lysobacteraceae</taxon>
        <taxon>Thermomonas</taxon>
    </lineage>
</organism>
<dbReference type="EMBL" id="SROY01000005">
    <property type="protein sequence ID" value="TLX21034.1"/>
    <property type="molecule type" value="Genomic_DNA"/>
</dbReference>
<protein>
    <submittedName>
        <fullName evidence="2">Uncharacterized protein</fullName>
    </submittedName>
</protein>
<proteinExistence type="predicted"/>
<reference evidence="2 3" key="1">
    <citation type="submission" date="2019-04" db="EMBL/GenBank/DDBJ databases">
        <authorList>
            <person name="Grouzdev D.S."/>
            <person name="Nazina T.N."/>
        </authorList>
    </citation>
    <scope>NUCLEOTIDE SEQUENCE [LARGE SCALE GENOMIC DNA]</scope>
    <source>
        <strain evidence="2 3">SHC 3-19</strain>
    </source>
</reference>
<keyword evidence="3" id="KW-1185">Reference proteome</keyword>
<feature type="transmembrane region" description="Helical" evidence="1">
    <location>
        <begin position="40"/>
        <end position="59"/>
    </location>
</feature>
<feature type="transmembrane region" description="Helical" evidence="1">
    <location>
        <begin position="66"/>
        <end position="86"/>
    </location>
</feature>
<gene>
    <name evidence="2" type="ORF">E5S66_10930</name>
</gene>
<evidence type="ECO:0000313" key="2">
    <source>
        <dbReference type="EMBL" id="TLX21034.1"/>
    </source>
</evidence>